<dbReference type="EMBL" id="BNFF01000001">
    <property type="protein sequence ID" value="GHK52145.1"/>
    <property type="molecule type" value="Genomic_DNA"/>
</dbReference>
<evidence type="ECO:0000313" key="2">
    <source>
        <dbReference type="EMBL" id="GHK52145.1"/>
    </source>
</evidence>
<dbReference type="InterPro" id="IPR054388">
    <property type="entry name" value="Tle1-like_C"/>
</dbReference>
<dbReference type="Pfam" id="PF22137">
    <property type="entry name" value="T6SS_Tle1-like_C"/>
    <property type="match status" value="1"/>
</dbReference>
<accession>A0A919HPY5</accession>
<organism evidence="2 3">
    <name type="scientific">Klebsiella pneumoniae</name>
    <dbReference type="NCBI Taxonomy" id="573"/>
    <lineage>
        <taxon>Bacteria</taxon>
        <taxon>Pseudomonadati</taxon>
        <taxon>Pseudomonadota</taxon>
        <taxon>Gammaproteobacteria</taxon>
        <taxon>Enterobacterales</taxon>
        <taxon>Enterobacteriaceae</taxon>
        <taxon>Klebsiella/Raoultella group</taxon>
        <taxon>Klebsiella</taxon>
        <taxon>Klebsiella pneumoniae complex</taxon>
    </lineage>
</organism>
<sequence length="99" mass="10205">MGFATVTAGVVLSFRQKRLTGKLAGLAATGAVRSLEVAVLDKITGEALPELPGGAAAGIYPRAGNRCRTAKARKAEEQLARGQAALPASWLEDVLTTTV</sequence>
<proteinExistence type="predicted"/>
<gene>
    <name evidence="2" type="ORF">KPZU09_18810</name>
</gene>
<dbReference type="AlphaFoldDB" id="A0A919HPY5"/>
<feature type="domain" description="T6SS Phospholipase effector Tle1-like C-terminal" evidence="1">
    <location>
        <begin position="1"/>
        <end position="87"/>
    </location>
</feature>
<evidence type="ECO:0000313" key="3">
    <source>
        <dbReference type="Proteomes" id="UP000655094"/>
    </source>
</evidence>
<evidence type="ECO:0000259" key="1">
    <source>
        <dbReference type="Pfam" id="PF22137"/>
    </source>
</evidence>
<comment type="caution">
    <text evidence="2">The sequence shown here is derived from an EMBL/GenBank/DDBJ whole genome shotgun (WGS) entry which is preliminary data.</text>
</comment>
<protein>
    <recommendedName>
        <fullName evidence="1">T6SS Phospholipase effector Tle1-like C-terminal domain-containing protein</fullName>
    </recommendedName>
</protein>
<dbReference type="Proteomes" id="UP000655094">
    <property type="component" value="Unassembled WGS sequence"/>
</dbReference>
<reference evidence="2" key="1">
    <citation type="submission" date="2020-10" db="EMBL/GenBank/DDBJ databases">
        <title>Genome Sequence of ESBL Producing Zambian Clinical Strains.</title>
        <authorList>
            <person name="Shawa M."/>
            <person name="Furuta Y."/>
            <person name="Simbotwe M."/>
            <person name="Mulenga E."/>
            <person name="Mubanga M."/>
            <person name="Mulenga G."/>
            <person name="Kaile C."/>
            <person name="Zorigt T."/>
            <person name="Hang'ombe B."/>
            <person name="Higashi H."/>
        </authorList>
    </citation>
    <scope>NUCLEOTIDE SEQUENCE</scope>
    <source>
        <strain evidence="2">Zam_UTH_09</strain>
    </source>
</reference>
<name>A0A919HPY5_KLEPN</name>